<keyword evidence="6" id="KW-1185">Reference proteome</keyword>
<protein>
    <submittedName>
        <fullName evidence="7">SH2 domain-containing protein 5 isoform X1</fullName>
    </submittedName>
</protein>
<name>A0A8J1LB35_XENLA</name>
<dbReference type="OrthoDB" id="10013007at2759"/>
<dbReference type="Gene3D" id="3.30.505.10">
    <property type="entry name" value="SH2 domain"/>
    <property type="match status" value="1"/>
</dbReference>
<dbReference type="Pfam" id="PF00640">
    <property type="entry name" value="PID"/>
    <property type="match status" value="1"/>
</dbReference>
<dbReference type="InterPro" id="IPR036860">
    <property type="entry name" value="SH2_dom_sf"/>
</dbReference>
<dbReference type="PANTHER" id="PTHR15832:SF3">
    <property type="entry name" value="SH2 DOMAIN-CONTAINING PROTEIN 5"/>
    <property type="match status" value="1"/>
</dbReference>
<evidence type="ECO:0000313" key="7">
    <source>
        <dbReference type="RefSeq" id="XP_041425855.1"/>
    </source>
</evidence>
<dbReference type="PROSITE" id="PS01179">
    <property type="entry name" value="PID"/>
    <property type="match status" value="1"/>
</dbReference>
<dbReference type="RefSeq" id="XP_041425855.1">
    <property type="nucleotide sequence ID" value="XM_041569921.1"/>
</dbReference>
<organism evidence="6 7">
    <name type="scientific">Xenopus laevis</name>
    <name type="common">African clawed frog</name>
    <dbReference type="NCBI Taxonomy" id="8355"/>
    <lineage>
        <taxon>Eukaryota</taxon>
        <taxon>Metazoa</taxon>
        <taxon>Chordata</taxon>
        <taxon>Craniata</taxon>
        <taxon>Vertebrata</taxon>
        <taxon>Euteleostomi</taxon>
        <taxon>Amphibia</taxon>
        <taxon>Batrachia</taxon>
        <taxon>Anura</taxon>
        <taxon>Pipoidea</taxon>
        <taxon>Pipidae</taxon>
        <taxon>Xenopodinae</taxon>
        <taxon>Xenopus</taxon>
        <taxon>Xenopus</taxon>
    </lineage>
</organism>
<evidence type="ECO:0000259" key="5">
    <source>
        <dbReference type="PROSITE" id="PS50001"/>
    </source>
</evidence>
<dbReference type="PROSITE" id="PS50001">
    <property type="entry name" value="SH2"/>
    <property type="match status" value="1"/>
</dbReference>
<dbReference type="CTD" id="108705071"/>
<dbReference type="SUPFAM" id="SSF55550">
    <property type="entry name" value="SH2 domain"/>
    <property type="match status" value="1"/>
</dbReference>
<dbReference type="AlphaFoldDB" id="A0A8J1LB35"/>
<evidence type="ECO:0000256" key="2">
    <source>
        <dbReference type="PROSITE-ProRule" id="PRU00191"/>
    </source>
</evidence>
<dbReference type="InterPro" id="IPR011993">
    <property type="entry name" value="PH-like_dom_sf"/>
</dbReference>
<feature type="domain" description="PID" evidence="4">
    <location>
        <begin position="21"/>
        <end position="137"/>
    </location>
</feature>
<proteinExistence type="predicted"/>
<accession>A0A8J1LB35</accession>
<sequence length="409" mass="46495">MKKEMKSSCPEERLITKFTEYVGSFAVRESNWRRRLWIIEEQMSFLKDCPRRRPVILRFCLLGVKMYDAEGETLLMAHALRRIQYSTCRPEDSQFAFVSHNPHCPQAQLFCHLFVGSQASEAQVLNLLLCRSFQLQYLAQHPELRDPKILVNPEKEQRKSSGAAVVREPLDPGEVSPNVNALISFRRVPLSQEEEAVSPVYTDLPPRSEVTRSASLGNSSCSPTLVRKKAIRSKVLRSGAYRSPGSHMLLTSVLETCREQQDPQRWNLPELSEKIERLQEGVWFCWGMNWEAAMSLLQQDRLGAYLLRADPDSIGRWTLFTKTQCGLIPYRVCRGQKGTYRLDHLPEEFGGLAALVEHQSGADSSLFYPLAHGRVNPCYELQEPSCSPQHPSDVSRGSPQGFCEQNSPP</sequence>
<feature type="region of interest" description="Disordered" evidence="3">
    <location>
        <begin position="386"/>
        <end position="409"/>
    </location>
</feature>
<dbReference type="KEGG" id="xla:108705071"/>
<dbReference type="PANTHER" id="PTHR15832">
    <property type="entry name" value="SHC (SRC HOMOLOGY DOMAIN C-TERMINAL) ADAPTOR HOMOLOG"/>
    <property type="match status" value="1"/>
</dbReference>
<evidence type="ECO:0000256" key="1">
    <source>
        <dbReference type="ARBA" id="ARBA00022999"/>
    </source>
</evidence>
<dbReference type="GO" id="GO:0014069">
    <property type="term" value="C:postsynaptic density"/>
    <property type="evidence" value="ECO:0000318"/>
    <property type="project" value="GO_Central"/>
</dbReference>
<dbReference type="Proteomes" id="UP000186698">
    <property type="component" value="Chromosome 7L"/>
</dbReference>
<dbReference type="InterPro" id="IPR000980">
    <property type="entry name" value="SH2"/>
</dbReference>
<evidence type="ECO:0000259" key="4">
    <source>
        <dbReference type="PROSITE" id="PS01179"/>
    </source>
</evidence>
<dbReference type="GeneID" id="108705071"/>
<keyword evidence="1 2" id="KW-0727">SH2 domain</keyword>
<feature type="domain" description="SH2" evidence="5">
    <location>
        <begin position="283"/>
        <end position="385"/>
    </location>
</feature>
<gene>
    <name evidence="7" type="primary">LOC108705071</name>
</gene>
<dbReference type="InterPro" id="IPR006020">
    <property type="entry name" value="PTB/PI_dom"/>
</dbReference>
<evidence type="ECO:0000256" key="3">
    <source>
        <dbReference type="SAM" id="MobiDB-lite"/>
    </source>
</evidence>
<dbReference type="SUPFAM" id="SSF50729">
    <property type="entry name" value="PH domain-like"/>
    <property type="match status" value="1"/>
</dbReference>
<dbReference type="CDD" id="cd13157">
    <property type="entry name" value="PTB_tensin-related"/>
    <property type="match status" value="1"/>
</dbReference>
<dbReference type="Gene3D" id="2.30.29.30">
    <property type="entry name" value="Pleckstrin-homology domain (PH domain)/Phosphotyrosine-binding domain (PTB)"/>
    <property type="match status" value="1"/>
</dbReference>
<evidence type="ECO:0000313" key="6">
    <source>
        <dbReference type="Proteomes" id="UP000186698"/>
    </source>
</evidence>
<reference evidence="7" key="1">
    <citation type="submission" date="2025-08" db="UniProtKB">
        <authorList>
            <consortium name="RefSeq"/>
        </authorList>
    </citation>
    <scope>IDENTIFICATION</scope>
    <source>
        <strain evidence="7">J_2021</strain>
        <tissue evidence="7">Erythrocytes</tissue>
    </source>
</reference>
<dbReference type="CDD" id="cd00173">
    <property type="entry name" value="SH2"/>
    <property type="match status" value="1"/>
</dbReference>